<dbReference type="RefSeq" id="WP_231819142.1">
    <property type="nucleotide sequence ID" value="NZ_CP082781.1"/>
</dbReference>
<evidence type="ECO:0000256" key="1">
    <source>
        <dbReference type="ARBA" id="ARBA00023239"/>
    </source>
</evidence>
<evidence type="ECO:0000313" key="4">
    <source>
        <dbReference type="Proteomes" id="UP001199642"/>
    </source>
</evidence>
<dbReference type="Proteomes" id="UP001199642">
    <property type="component" value="Chromosome"/>
</dbReference>
<dbReference type="InterPro" id="IPR032465">
    <property type="entry name" value="ACMSD"/>
</dbReference>
<dbReference type="EMBL" id="CP082781">
    <property type="protein sequence ID" value="UGS25224.1"/>
    <property type="molecule type" value="Genomic_DNA"/>
</dbReference>
<reference evidence="3 4" key="1">
    <citation type="submission" date="2023-01" db="EMBL/GenBank/DDBJ databases">
        <title>Characterization of estradiol degrading bacteria Microbacterium sp. MZT7 and reveal degrading genes through genome analysis.</title>
        <authorList>
            <person name="Hao P."/>
            <person name="Gao Y."/>
        </authorList>
    </citation>
    <scope>NUCLEOTIDE SEQUENCE [LARGE SCALE GENOMIC DNA]</scope>
    <source>
        <strain evidence="3 4">MZT7</strain>
    </source>
</reference>
<dbReference type="SUPFAM" id="SSF51556">
    <property type="entry name" value="Metallo-dependent hydrolases"/>
    <property type="match status" value="1"/>
</dbReference>
<dbReference type="PANTHER" id="PTHR21240">
    <property type="entry name" value="2-AMINO-3-CARBOXYLMUCONATE-6-SEMIALDEHYDE DECARBOXYLASE"/>
    <property type="match status" value="1"/>
</dbReference>
<dbReference type="InterPro" id="IPR006680">
    <property type="entry name" value="Amidohydro-rel"/>
</dbReference>
<keyword evidence="4" id="KW-1185">Reference proteome</keyword>
<gene>
    <name evidence="3" type="ORF">K8F61_11025</name>
</gene>
<evidence type="ECO:0000313" key="3">
    <source>
        <dbReference type="EMBL" id="UGS25224.1"/>
    </source>
</evidence>
<dbReference type="Gene3D" id="3.20.20.140">
    <property type="entry name" value="Metal-dependent hydrolases"/>
    <property type="match status" value="1"/>
</dbReference>
<organism evidence="3 4">
    <name type="scientific">Microbacterium resistens</name>
    <dbReference type="NCBI Taxonomy" id="156977"/>
    <lineage>
        <taxon>Bacteria</taxon>
        <taxon>Bacillati</taxon>
        <taxon>Actinomycetota</taxon>
        <taxon>Actinomycetes</taxon>
        <taxon>Micrococcales</taxon>
        <taxon>Microbacteriaceae</taxon>
        <taxon>Microbacterium</taxon>
    </lineage>
</organism>
<proteinExistence type="predicted"/>
<keyword evidence="1" id="KW-0456">Lyase</keyword>
<evidence type="ECO:0000259" key="2">
    <source>
        <dbReference type="Pfam" id="PF04909"/>
    </source>
</evidence>
<sequence length="360" mass="40022">MPDPLIGGHAAGETGPGLLLSEWAPRAQVSLPVTHVPRAAVPAIDVHNHLGRWLTGDWCAPDVPALLDLMDETNIAAMVNLDGRWDEELDANLDRYDRAHPDRFLTFCHVDWERLAEPGGVPALQRRLRESADRGARGVKVWKNLGLSVRGRDGTLVRPDAPEVVDVLGVAGELGLPVLIHVADPKAFFDPLDRFNERIDELGQQPQWSFADRSRFPSFDELIDALERLLLATPGTRYIGAHMGCVAEDLDRVERLLDAAENLTVDIAGRLGELGRQPRRFLRLVERYPDRVLFGTDAFPLDREDLLTHFRFLETDDEGFDYAAGSPVPPQGRWTISAANVPRRLLPALYSGNAKRILGL</sequence>
<dbReference type="InterPro" id="IPR032466">
    <property type="entry name" value="Metal_Hydrolase"/>
</dbReference>
<name>A0ABY3RMY5_9MICO</name>
<protein>
    <submittedName>
        <fullName evidence="3">Amidohydrolase</fullName>
    </submittedName>
</protein>
<accession>A0ABY3RMY5</accession>
<dbReference type="PANTHER" id="PTHR21240:SF28">
    <property type="entry name" value="ISO-OROTATE DECARBOXYLASE (EUROFUNG)"/>
    <property type="match status" value="1"/>
</dbReference>
<feature type="domain" description="Amidohydrolase-related" evidence="2">
    <location>
        <begin position="90"/>
        <end position="360"/>
    </location>
</feature>
<dbReference type="Pfam" id="PF04909">
    <property type="entry name" value="Amidohydro_2"/>
    <property type="match status" value="1"/>
</dbReference>